<feature type="domain" description="OLD protein-like TOPRIM" evidence="2">
    <location>
        <begin position="447"/>
        <end position="511"/>
    </location>
</feature>
<evidence type="ECO:0000259" key="1">
    <source>
        <dbReference type="Pfam" id="PF13175"/>
    </source>
</evidence>
<dbReference type="InterPro" id="IPR034139">
    <property type="entry name" value="TOPRIM_OLD"/>
</dbReference>
<keyword evidence="3" id="KW-0540">Nuclease</keyword>
<gene>
    <name evidence="3" type="ORF">MMF94_05735</name>
</gene>
<dbReference type="InterPro" id="IPR041685">
    <property type="entry name" value="AAA_GajA/Old/RecF-like"/>
</dbReference>
<dbReference type="SUPFAM" id="SSF52540">
    <property type="entry name" value="P-loop containing nucleoside triphosphate hydrolases"/>
    <property type="match status" value="1"/>
</dbReference>
<dbReference type="Pfam" id="PF13175">
    <property type="entry name" value="AAA_15"/>
    <property type="match status" value="1"/>
</dbReference>
<sequence length="646" mass="70602">MRIDSVEIANFRCIEHLAIEFDNITTFVGPNGAGKSTVLRALDWFFNGESLTEEDVFKGASPDSRQIQVSVTFKSLTSLDREMLGPKYAPHGVEFFTAWRTWSDGVDKFTGKARAYPPFEEVRAATTAADKRTVLNALAQQSPELSIPRWTNQSASLQAMDSWEREHPELLVEAEVSDTHFFGFRGNKKLSGLFDYVLVAADLRAAEESADSKTAIVGRLLDLIIDRSKANDAGAQLVADLAVRQAEINAEHLDRQLADAAGAISGEMELFSAGRTVKLEVDSPPVRVQASKIGIRIIDDVVETTVERQGHGLQRTLLISTLRLLASKGALHPSESTVVLAIEEPELFQHPTQAKLLASVLRQIASGPNSSVQVAYATHSPYFIEPRYFDQLRRITRGRAENSSVPSVSLHQASMESVAARLAGHRSLGALVGRWQQVCLSNLAEAFFANAAVVVEGDHDKAILEGIAARTRPFEVDGIVVATSKGKLGIQILHAILAELGIPTLCVFDNDSGLGTRMSRDGKDVRVIEQQELATMRENREMLRYFGLDEIDYPEGILSSSVGAMPDMVETELKEHWPAWAKKREALIEEGRGASGKNGATYALAAEESVEEPEGALVDFVEAARKLMVNAQGSSHLNRASTPPYS</sequence>
<evidence type="ECO:0000259" key="2">
    <source>
        <dbReference type="Pfam" id="PF20469"/>
    </source>
</evidence>
<keyword evidence="3" id="KW-0378">Hydrolase</keyword>
<name>A0ABS9T9I4_9PSEU</name>
<dbReference type="InterPro" id="IPR051396">
    <property type="entry name" value="Bact_Antivir_Def_Nuclease"/>
</dbReference>
<protein>
    <submittedName>
        <fullName evidence="3">ATP-dependent endonuclease</fullName>
    </submittedName>
</protein>
<dbReference type="EMBL" id="JAKXMK010000004">
    <property type="protein sequence ID" value="MCH6165177.1"/>
    <property type="molecule type" value="Genomic_DNA"/>
</dbReference>
<dbReference type="Pfam" id="PF20469">
    <property type="entry name" value="OLD-like_TOPRIM"/>
    <property type="match status" value="1"/>
</dbReference>
<accession>A0ABS9T9I4</accession>
<dbReference type="GO" id="GO:0004519">
    <property type="term" value="F:endonuclease activity"/>
    <property type="evidence" value="ECO:0007669"/>
    <property type="project" value="UniProtKB-KW"/>
</dbReference>
<dbReference type="Proteomes" id="UP001299970">
    <property type="component" value="Unassembled WGS sequence"/>
</dbReference>
<proteinExistence type="predicted"/>
<comment type="caution">
    <text evidence="3">The sequence shown here is derived from an EMBL/GenBank/DDBJ whole genome shotgun (WGS) entry which is preliminary data.</text>
</comment>
<dbReference type="Gene3D" id="3.40.50.300">
    <property type="entry name" value="P-loop containing nucleotide triphosphate hydrolases"/>
    <property type="match status" value="2"/>
</dbReference>
<dbReference type="InterPro" id="IPR027417">
    <property type="entry name" value="P-loop_NTPase"/>
</dbReference>
<dbReference type="CDD" id="cd01026">
    <property type="entry name" value="TOPRIM_OLD"/>
    <property type="match status" value="1"/>
</dbReference>
<evidence type="ECO:0000313" key="3">
    <source>
        <dbReference type="EMBL" id="MCH6165177.1"/>
    </source>
</evidence>
<reference evidence="3 4" key="1">
    <citation type="submission" date="2022-03" db="EMBL/GenBank/DDBJ databases">
        <title>Pseudonocardia alaer sp. nov., a novel actinomycete isolated from reed forest soil.</title>
        <authorList>
            <person name="Wang L."/>
        </authorList>
    </citation>
    <scope>NUCLEOTIDE SEQUENCE [LARGE SCALE GENOMIC DNA]</scope>
    <source>
        <strain evidence="3 4">Y-16303</strain>
    </source>
</reference>
<keyword evidence="4" id="KW-1185">Reference proteome</keyword>
<dbReference type="PANTHER" id="PTHR43581:SF4">
    <property type="entry name" value="ATP_GTP PHOSPHATASE"/>
    <property type="match status" value="1"/>
</dbReference>
<dbReference type="RefSeq" id="WP_241035209.1">
    <property type="nucleotide sequence ID" value="NZ_BAAAJF010000018.1"/>
</dbReference>
<feature type="domain" description="Endonuclease GajA/Old nuclease/RecF-like AAA" evidence="1">
    <location>
        <begin position="1"/>
        <end position="384"/>
    </location>
</feature>
<keyword evidence="3" id="KW-0255">Endonuclease</keyword>
<organism evidence="3 4">
    <name type="scientific">Pseudonocardia alaniniphila</name>
    <dbReference type="NCBI Taxonomy" id="75291"/>
    <lineage>
        <taxon>Bacteria</taxon>
        <taxon>Bacillati</taxon>
        <taxon>Actinomycetota</taxon>
        <taxon>Actinomycetes</taxon>
        <taxon>Pseudonocardiales</taxon>
        <taxon>Pseudonocardiaceae</taxon>
        <taxon>Pseudonocardia</taxon>
    </lineage>
</organism>
<dbReference type="PANTHER" id="PTHR43581">
    <property type="entry name" value="ATP/GTP PHOSPHATASE"/>
    <property type="match status" value="1"/>
</dbReference>
<evidence type="ECO:0000313" key="4">
    <source>
        <dbReference type="Proteomes" id="UP001299970"/>
    </source>
</evidence>